<sequence length="234" mass="25517">MKKNLSIALFLVFTMFFSLSTNAIAATGDSIIKYYTVNSYYGIGGSLVIPSNVSAANGNVINFQLGLADTVEAGVSFSSAGWKIFINTGYHACKANSNNTEVFCSKYWRSVPLTTQPAAGDVLNLKIVNNGNNTVSYFLNGTSVFNGYDWGNLPVYTSLPATTKVKFMHITSDFNGTTRYNNAEWKDIVLRANASGSVYTNWTSSIPRTSSHTNEGNFTIHSSFNPLKTSFQAH</sequence>
<comment type="caution">
    <text evidence="2">The sequence shown here is derived from an EMBL/GenBank/DDBJ whole genome shotgun (WGS) entry which is preliminary data.</text>
</comment>
<keyword evidence="3" id="KW-1185">Reference proteome</keyword>
<name>A0A917GMU4_9BACL</name>
<keyword evidence="1" id="KW-0732">Signal</keyword>
<accession>A0A917GMU4</accession>
<proteinExistence type="predicted"/>
<dbReference type="EMBL" id="BMHY01000001">
    <property type="protein sequence ID" value="GGG52091.1"/>
    <property type="molecule type" value="Genomic_DNA"/>
</dbReference>
<protein>
    <submittedName>
        <fullName evidence="2">Uncharacterized protein</fullName>
    </submittedName>
</protein>
<reference evidence="2 3" key="1">
    <citation type="journal article" date="2014" name="Int. J. Syst. Evol. Microbiol.">
        <title>Complete genome sequence of Corynebacterium casei LMG S-19264T (=DSM 44701T), isolated from a smear-ripened cheese.</title>
        <authorList>
            <consortium name="US DOE Joint Genome Institute (JGI-PGF)"/>
            <person name="Walter F."/>
            <person name="Albersmeier A."/>
            <person name="Kalinowski J."/>
            <person name="Ruckert C."/>
        </authorList>
    </citation>
    <scope>NUCLEOTIDE SEQUENCE [LARGE SCALE GENOMIC DNA]</scope>
    <source>
        <strain evidence="2 3">CGMCC 1.15286</strain>
    </source>
</reference>
<evidence type="ECO:0000313" key="2">
    <source>
        <dbReference type="EMBL" id="GGG52091.1"/>
    </source>
</evidence>
<feature type="signal peptide" evidence="1">
    <location>
        <begin position="1"/>
        <end position="25"/>
    </location>
</feature>
<dbReference type="RefSeq" id="WP_188886995.1">
    <property type="nucleotide sequence ID" value="NZ_BMHY01000001.1"/>
</dbReference>
<dbReference type="Proteomes" id="UP000600247">
    <property type="component" value="Unassembled WGS sequence"/>
</dbReference>
<evidence type="ECO:0000313" key="3">
    <source>
        <dbReference type="Proteomes" id="UP000600247"/>
    </source>
</evidence>
<organism evidence="2 3">
    <name type="scientific">Paenibacillus radicis</name>
    <name type="common">ex Gao et al. 2016</name>
    <dbReference type="NCBI Taxonomy" id="1737354"/>
    <lineage>
        <taxon>Bacteria</taxon>
        <taxon>Bacillati</taxon>
        <taxon>Bacillota</taxon>
        <taxon>Bacilli</taxon>
        <taxon>Bacillales</taxon>
        <taxon>Paenibacillaceae</taxon>
        <taxon>Paenibacillus</taxon>
    </lineage>
</organism>
<gene>
    <name evidence="2" type="ORF">GCM10010918_00970</name>
</gene>
<dbReference type="AlphaFoldDB" id="A0A917GMU4"/>
<evidence type="ECO:0000256" key="1">
    <source>
        <dbReference type="SAM" id="SignalP"/>
    </source>
</evidence>
<feature type="chain" id="PRO_5036779302" evidence="1">
    <location>
        <begin position="26"/>
        <end position="234"/>
    </location>
</feature>